<organism evidence="1 2">
    <name type="scientific">Ligilactobacillus murinus</name>
    <dbReference type="NCBI Taxonomy" id="1622"/>
    <lineage>
        <taxon>Bacteria</taxon>
        <taxon>Bacillati</taxon>
        <taxon>Bacillota</taxon>
        <taxon>Bacilli</taxon>
        <taxon>Lactobacillales</taxon>
        <taxon>Lactobacillaceae</taxon>
        <taxon>Ligilactobacillus</taxon>
    </lineage>
</organism>
<reference evidence="1 2" key="1">
    <citation type="submission" date="2018-09" db="EMBL/GenBank/DDBJ databases">
        <title>Murine metabolic-syndrome-specific gut microbial biobank.</title>
        <authorList>
            <person name="Liu C."/>
        </authorList>
    </citation>
    <scope>NUCLEOTIDE SEQUENCE [LARGE SCALE GENOMIC DNA]</scope>
    <source>
        <strain evidence="1 2">C-30</strain>
    </source>
</reference>
<name>A0A4Q2ANN9_9LACO</name>
<feature type="non-terminal residue" evidence="1">
    <location>
        <position position="1"/>
    </location>
</feature>
<accession>A0A4Q2ANN9</accession>
<comment type="caution">
    <text evidence="1">The sequence shown here is derived from an EMBL/GenBank/DDBJ whole genome shotgun (WGS) entry which is preliminary data.</text>
</comment>
<protein>
    <submittedName>
        <fullName evidence="1">Uncharacterized protein</fullName>
    </submittedName>
</protein>
<sequence>LNMWKMSTSSSKISPNNKNKKKTIRIFQNFQKIRMVFFKDRDLCHSLLIFYYLQVTCALQLKVPSAI</sequence>
<evidence type="ECO:0000313" key="1">
    <source>
        <dbReference type="EMBL" id="RXV70491.1"/>
    </source>
</evidence>
<evidence type="ECO:0000313" key="2">
    <source>
        <dbReference type="Proteomes" id="UP000289316"/>
    </source>
</evidence>
<proteinExistence type="predicted"/>
<gene>
    <name evidence="1" type="ORF">D6C19_08755</name>
</gene>
<dbReference type="EMBL" id="QZFR01000071">
    <property type="protein sequence ID" value="RXV70491.1"/>
    <property type="molecule type" value="Genomic_DNA"/>
</dbReference>
<dbReference type="AlphaFoldDB" id="A0A4Q2ANN9"/>
<dbReference type="Proteomes" id="UP000289316">
    <property type="component" value="Unassembled WGS sequence"/>
</dbReference>